<dbReference type="eggNOG" id="ENOG502ZBSJ">
    <property type="taxonomic scope" value="Bacteria"/>
</dbReference>
<dbReference type="HOGENOM" id="CLU_100886_0_0_3"/>
<dbReference type="KEGG" id="oni:Osc7112_5081"/>
<proteinExistence type="predicted"/>
<organism evidence="1 2">
    <name type="scientific">Phormidium nigroviride PCC 7112</name>
    <dbReference type="NCBI Taxonomy" id="179408"/>
    <lineage>
        <taxon>Bacteria</taxon>
        <taxon>Bacillati</taxon>
        <taxon>Cyanobacteriota</taxon>
        <taxon>Cyanophyceae</taxon>
        <taxon>Oscillatoriophycideae</taxon>
        <taxon>Oscillatoriales</taxon>
        <taxon>Oscillatoriaceae</taxon>
        <taxon>Phormidium</taxon>
    </lineage>
</organism>
<name>K9VP62_9CYAN</name>
<dbReference type="InterPro" id="IPR024508">
    <property type="entry name" value="DUF3226"/>
</dbReference>
<gene>
    <name evidence="1" type="ORF">Osc7112_5081</name>
</gene>
<dbReference type="EMBL" id="CP003614">
    <property type="protein sequence ID" value="AFZ09344.1"/>
    <property type="molecule type" value="Genomic_DNA"/>
</dbReference>
<sequence length="230" mass="26875">MSNIVIVESKNDAIFMQAMVDQLNCDILVEKPIYIDDYERLEGLSETKLITTLKALEADLQKRDIEKIGIIIDIDNYSEAERLEFVNKCIKQVFESAKTLSNTKQFIDICGDNGTKAKLACYFTNVGGKGELETLLKAIKARESPHADCLNSWRSCIEEKEGKKIKQKDFDKFWISNYIRYDTCSKQHQKQAEKYCSMLRFDYVMEYKKEIWDWEHPALDDLKEFLKLFC</sequence>
<dbReference type="AlphaFoldDB" id="K9VP62"/>
<accession>K9VP62</accession>
<protein>
    <recommendedName>
        <fullName evidence="3">DUF4276 family protein</fullName>
    </recommendedName>
</protein>
<dbReference type="RefSeq" id="WP_015178570.1">
    <property type="nucleotide sequence ID" value="NC_019729.1"/>
</dbReference>
<dbReference type="STRING" id="179408.Osc7112_5081"/>
<reference evidence="1 2" key="1">
    <citation type="submission" date="2012-05" db="EMBL/GenBank/DDBJ databases">
        <title>Finished chromosome of genome of Oscillatoria sp. PCC 7112.</title>
        <authorList>
            <consortium name="US DOE Joint Genome Institute"/>
            <person name="Gugger M."/>
            <person name="Coursin T."/>
            <person name="Rippka R."/>
            <person name="Tandeau De Marsac N."/>
            <person name="Huntemann M."/>
            <person name="Wei C.-L."/>
            <person name="Han J."/>
            <person name="Detter J.C."/>
            <person name="Han C."/>
            <person name="Tapia R."/>
            <person name="Davenport K."/>
            <person name="Daligault H."/>
            <person name="Erkkila T."/>
            <person name="Gu W."/>
            <person name="Munk A.C.C."/>
            <person name="Teshima H."/>
            <person name="Xu Y."/>
            <person name="Chain P."/>
            <person name="Chen A."/>
            <person name="Krypides N."/>
            <person name="Mavromatis K."/>
            <person name="Markowitz V."/>
            <person name="Szeto E."/>
            <person name="Ivanova N."/>
            <person name="Mikhailova N."/>
            <person name="Ovchinnikova G."/>
            <person name="Pagani I."/>
            <person name="Pati A."/>
            <person name="Goodwin L."/>
            <person name="Peters L."/>
            <person name="Pitluck S."/>
            <person name="Woyke T."/>
            <person name="Kerfeld C."/>
        </authorList>
    </citation>
    <scope>NUCLEOTIDE SEQUENCE [LARGE SCALE GENOMIC DNA]</scope>
    <source>
        <strain evidence="1 2">PCC 7112</strain>
    </source>
</reference>
<evidence type="ECO:0008006" key="3">
    <source>
        <dbReference type="Google" id="ProtNLM"/>
    </source>
</evidence>
<dbReference type="Pfam" id="PF11536">
    <property type="entry name" value="DUF3226"/>
    <property type="match status" value="1"/>
</dbReference>
<dbReference type="OrthoDB" id="5565945at2"/>
<evidence type="ECO:0000313" key="2">
    <source>
        <dbReference type="Proteomes" id="UP000010478"/>
    </source>
</evidence>
<keyword evidence="2" id="KW-1185">Reference proteome</keyword>
<dbReference type="Proteomes" id="UP000010478">
    <property type="component" value="Chromosome"/>
</dbReference>
<evidence type="ECO:0000313" key="1">
    <source>
        <dbReference type="EMBL" id="AFZ09344.1"/>
    </source>
</evidence>